<evidence type="ECO:0000313" key="1">
    <source>
        <dbReference type="EMBL" id="KAF2626323.1"/>
    </source>
</evidence>
<gene>
    <name evidence="1" type="ORF">BU25DRAFT_95816</name>
</gene>
<comment type="caution">
    <text evidence="1">The sequence shown here is derived from an EMBL/GenBank/DDBJ whole genome shotgun (WGS) entry which is preliminary data.</text>
</comment>
<evidence type="ECO:0000313" key="2">
    <source>
        <dbReference type="Proteomes" id="UP000799754"/>
    </source>
</evidence>
<keyword evidence="2" id="KW-1185">Reference proteome</keyword>
<accession>A0ACB6RX74</accession>
<name>A0ACB6RX74_9PLEO</name>
<reference evidence="1" key="1">
    <citation type="journal article" date="2020" name="Stud. Mycol.">
        <title>101 Dothideomycetes genomes: a test case for predicting lifestyles and emergence of pathogens.</title>
        <authorList>
            <person name="Haridas S."/>
            <person name="Albert R."/>
            <person name="Binder M."/>
            <person name="Bloem J."/>
            <person name="Labutti K."/>
            <person name="Salamov A."/>
            <person name="Andreopoulos B."/>
            <person name="Baker S."/>
            <person name="Barry K."/>
            <person name="Bills G."/>
            <person name="Bluhm B."/>
            <person name="Cannon C."/>
            <person name="Castanera R."/>
            <person name="Culley D."/>
            <person name="Daum C."/>
            <person name="Ezra D."/>
            <person name="Gonzalez J."/>
            <person name="Henrissat B."/>
            <person name="Kuo A."/>
            <person name="Liang C."/>
            <person name="Lipzen A."/>
            <person name="Lutzoni F."/>
            <person name="Magnuson J."/>
            <person name="Mondo S."/>
            <person name="Nolan M."/>
            <person name="Ohm R."/>
            <person name="Pangilinan J."/>
            <person name="Park H.-J."/>
            <person name="Ramirez L."/>
            <person name="Alfaro M."/>
            <person name="Sun H."/>
            <person name="Tritt A."/>
            <person name="Yoshinaga Y."/>
            <person name="Zwiers L.-H."/>
            <person name="Turgeon B."/>
            <person name="Goodwin S."/>
            <person name="Spatafora J."/>
            <person name="Crous P."/>
            <person name="Grigoriev I."/>
        </authorList>
    </citation>
    <scope>NUCLEOTIDE SEQUENCE</scope>
    <source>
        <strain evidence="1">CBS 525.71</strain>
    </source>
</reference>
<dbReference type="EMBL" id="MU006721">
    <property type="protein sequence ID" value="KAF2626323.1"/>
    <property type="molecule type" value="Genomic_DNA"/>
</dbReference>
<organism evidence="1 2">
    <name type="scientific">Macroventuria anomochaeta</name>
    <dbReference type="NCBI Taxonomy" id="301207"/>
    <lineage>
        <taxon>Eukaryota</taxon>
        <taxon>Fungi</taxon>
        <taxon>Dikarya</taxon>
        <taxon>Ascomycota</taxon>
        <taxon>Pezizomycotina</taxon>
        <taxon>Dothideomycetes</taxon>
        <taxon>Pleosporomycetidae</taxon>
        <taxon>Pleosporales</taxon>
        <taxon>Pleosporineae</taxon>
        <taxon>Didymellaceae</taxon>
        <taxon>Macroventuria</taxon>
    </lineage>
</organism>
<protein>
    <submittedName>
        <fullName evidence="1">Uncharacterized protein</fullName>
    </submittedName>
</protein>
<sequence>MRVSGSVFRAACIACTDLTLPNQRNDPLARDTSSISSELRASSLNRCNLRFVQIPSRACICRQGSKCVGRIGSCGPFSSARSVTTEYDSLLAISPVPRLSTAGDDGWWFRMTARLMFHMTCVPHRGLPASCTHRQSTYRKT</sequence>
<dbReference type="Proteomes" id="UP000799754">
    <property type="component" value="Unassembled WGS sequence"/>
</dbReference>
<proteinExistence type="predicted"/>